<evidence type="ECO:0000313" key="1">
    <source>
        <dbReference type="EMBL" id="CAB4150326.1"/>
    </source>
</evidence>
<organism evidence="1">
    <name type="scientific">uncultured Caudovirales phage</name>
    <dbReference type="NCBI Taxonomy" id="2100421"/>
    <lineage>
        <taxon>Viruses</taxon>
        <taxon>Duplodnaviria</taxon>
        <taxon>Heunggongvirae</taxon>
        <taxon>Uroviricota</taxon>
        <taxon>Caudoviricetes</taxon>
        <taxon>Peduoviridae</taxon>
        <taxon>Maltschvirus</taxon>
        <taxon>Maltschvirus maltsch</taxon>
    </lineage>
</organism>
<sequence length="75" mass="8798">MINTPRPLFSKKHYTWLAKTVAPWPVTQQLHFAVALYSDNTSFKAVRWFQAMGYDRSEADTLADKVIRMFNKMET</sequence>
<dbReference type="EMBL" id="LR796546">
    <property type="protein sequence ID" value="CAB4150326.1"/>
    <property type="molecule type" value="Genomic_DNA"/>
</dbReference>
<accession>A0A6J5MZA1</accession>
<reference evidence="1" key="1">
    <citation type="submission" date="2020-04" db="EMBL/GenBank/DDBJ databases">
        <authorList>
            <person name="Chiriac C."/>
            <person name="Salcher M."/>
            <person name="Ghai R."/>
            <person name="Kavagutti S V."/>
        </authorList>
    </citation>
    <scope>NUCLEOTIDE SEQUENCE</scope>
</reference>
<protein>
    <submittedName>
        <fullName evidence="1">Uncharacterized protein</fullName>
    </submittedName>
</protein>
<proteinExistence type="predicted"/>
<gene>
    <name evidence="1" type="ORF">UFOVP568_14</name>
</gene>
<name>A0A6J5MZA1_9CAUD</name>